<gene>
    <name evidence="1" type="ORF">CAMGR0001_1445</name>
</gene>
<accession>C8PJP5</accession>
<reference evidence="1 2" key="1">
    <citation type="submission" date="2009-07" db="EMBL/GenBank/DDBJ databases">
        <authorList>
            <person name="Madupu R."/>
            <person name="Sebastian Y."/>
            <person name="Durkin A.S."/>
            <person name="Torralba M."/>
            <person name="Methe B."/>
            <person name="Sutton G.G."/>
            <person name="Strausberg R.L."/>
            <person name="Nelson K.E."/>
        </authorList>
    </citation>
    <scope>NUCLEOTIDE SEQUENCE [LARGE SCALE GENOMIC DNA]</scope>
    <source>
        <strain evidence="1 2">RM3268</strain>
    </source>
</reference>
<dbReference type="EMBL" id="ACYG01000027">
    <property type="protein sequence ID" value="EEV17150.1"/>
    <property type="molecule type" value="Genomic_DNA"/>
</dbReference>
<evidence type="ECO:0000313" key="2">
    <source>
        <dbReference type="Proteomes" id="UP000005709"/>
    </source>
</evidence>
<comment type="caution">
    <text evidence="1">The sequence shown here is derived from an EMBL/GenBank/DDBJ whole genome shotgun (WGS) entry which is preliminary data.</text>
</comment>
<sequence>MFALAGQNFKMRRSARCANGIKFKTRATAPCLPLRCAPYLPQRVKF</sequence>
<proteinExistence type="predicted"/>
<keyword evidence="2" id="KW-1185">Reference proteome</keyword>
<dbReference type="AlphaFoldDB" id="C8PJP5"/>
<organism evidence="1 2">
    <name type="scientific">Campylobacter gracilis RM3268</name>
    <dbReference type="NCBI Taxonomy" id="553220"/>
    <lineage>
        <taxon>Bacteria</taxon>
        <taxon>Pseudomonadati</taxon>
        <taxon>Campylobacterota</taxon>
        <taxon>Epsilonproteobacteria</taxon>
        <taxon>Campylobacterales</taxon>
        <taxon>Campylobacteraceae</taxon>
        <taxon>Campylobacter</taxon>
    </lineage>
</organism>
<protein>
    <submittedName>
        <fullName evidence="1">Uncharacterized protein</fullName>
    </submittedName>
</protein>
<name>C8PJP5_9BACT</name>
<evidence type="ECO:0000313" key="1">
    <source>
        <dbReference type="EMBL" id="EEV17150.1"/>
    </source>
</evidence>
<dbReference type="Proteomes" id="UP000005709">
    <property type="component" value="Unassembled WGS sequence"/>
</dbReference>